<reference evidence="1" key="2">
    <citation type="submission" date="2019-01" db="EMBL/GenBank/DDBJ databases">
        <authorList>
            <person name="Li Y."/>
        </authorList>
    </citation>
    <scope>NUCLEOTIDE SEQUENCE [LARGE SCALE GENOMIC DNA]</scope>
    <source>
        <strain evidence="1">CGMCC 1.12963</strain>
    </source>
</reference>
<organism evidence="1 2">
    <name type="scientific">Paenirhodobacter huangdaonensis</name>
    <dbReference type="NCBI Taxonomy" id="2501515"/>
    <lineage>
        <taxon>Bacteria</taxon>
        <taxon>Pseudomonadati</taxon>
        <taxon>Pseudomonadota</taxon>
        <taxon>Alphaproteobacteria</taxon>
        <taxon>Rhodobacterales</taxon>
        <taxon>Rhodobacter group</taxon>
        <taxon>Paenirhodobacter</taxon>
    </lineage>
</organism>
<evidence type="ECO:0000313" key="1">
    <source>
        <dbReference type="EMBL" id="RWR53283.1"/>
    </source>
</evidence>
<comment type="caution">
    <text evidence="1">The sequence shown here is derived from an EMBL/GenBank/DDBJ whole genome shotgun (WGS) entry which is preliminary data.</text>
</comment>
<reference evidence="1" key="1">
    <citation type="submission" date="2019-01" db="EMBL/GenBank/DDBJ databases">
        <title>Sinorhodobacter populi sp. nov. isolated from the symptomatic bark tissue of Populus euramericana canker.</title>
        <authorList>
            <person name="Xu G."/>
        </authorList>
    </citation>
    <scope>NUCLEOTIDE SEQUENCE [LARGE SCALE GENOMIC DNA]</scope>
    <source>
        <strain evidence="1">CGMCC 1.12963</strain>
    </source>
</reference>
<dbReference type="EMBL" id="SAVA01000003">
    <property type="protein sequence ID" value="RWR53283.1"/>
    <property type="molecule type" value="Genomic_DNA"/>
</dbReference>
<accession>A0A3S3M076</accession>
<dbReference type="RefSeq" id="WP_128155555.1">
    <property type="nucleotide sequence ID" value="NZ_JBHSOM010000009.1"/>
</dbReference>
<dbReference type="AlphaFoldDB" id="A0A3S3M076"/>
<keyword evidence="2" id="KW-1185">Reference proteome</keyword>
<sequence>MSKIVKFVKASEREKAEEALRVLDQAYAYYIPEDEVSATAAIAAVETPIEQMFGYYSAA</sequence>
<dbReference type="Proteomes" id="UP000288071">
    <property type="component" value="Unassembled WGS sequence"/>
</dbReference>
<gene>
    <name evidence="1" type="ORF">EOW66_06115</name>
</gene>
<protein>
    <submittedName>
        <fullName evidence="1">Uncharacterized protein</fullName>
    </submittedName>
</protein>
<proteinExistence type="predicted"/>
<name>A0A3S3M076_9RHOB</name>
<evidence type="ECO:0000313" key="2">
    <source>
        <dbReference type="Proteomes" id="UP000288071"/>
    </source>
</evidence>